<dbReference type="EMBL" id="SPQC01000005">
    <property type="protein sequence ID" value="TFU23738.1"/>
    <property type="molecule type" value="Genomic_DNA"/>
</dbReference>
<feature type="transmembrane region" description="Helical" evidence="1">
    <location>
        <begin position="6"/>
        <end position="28"/>
    </location>
</feature>
<keyword evidence="1" id="KW-0472">Membrane</keyword>
<feature type="transmembrane region" description="Helical" evidence="1">
    <location>
        <begin position="66"/>
        <end position="88"/>
    </location>
</feature>
<evidence type="ECO:0000313" key="3">
    <source>
        <dbReference type="Proteomes" id="UP000297951"/>
    </source>
</evidence>
<dbReference type="AlphaFoldDB" id="A0A4Y9F746"/>
<evidence type="ECO:0000256" key="1">
    <source>
        <dbReference type="SAM" id="Phobius"/>
    </source>
</evidence>
<keyword evidence="1" id="KW-0812">Transmembrane</keyword>
<keyword evidence="1" id="KW-1133">Transmembrane helix</keyword>
<dbReference type="Pfam" id="PF02325">
    <property type="entry name" value="CCB3_YggT"/>
    <property type="match status" value="1"/>
</dbReference>
<protein>
    <submittedName>
        <fullName evidence="2">YggT family protein</fullName>
    </submittedName>
</protein>
<dbReference type="Proteomes" id="UP000297951">
    <property type="component" value="Unassembled WGS sequence"/>
</dbReference>
<gene>
    <name evidence="2" type="ORF">E4U03_02270</name>
</gene>
<name>A0A4Y9F746_9MICC</name>
<evidence type="ECO:0000313" key="2">
    <source>
        <dbReference type="EMBL" id="TFU23738.1"/>
    </source>
</evidence>
<sequence length="100" mass="11317">MGYLFALLAIAAYLLIVVFMIRLVLDWVQMFARYWRPKGLVLVVASFVYAVTDPPMNAARRLIKPINLGGISLDLGFMILLMALWFAYSLLTNLAYNLSV</sequence>
<reference evidence="2 3" key="1">
    <citation type="submission" date="2019-03" db="EMBL/GenBank/DDBJ databases">
        <title>Diversity of the mouse oral microbiome.</title>
        <authorList>
            <person name="Joseph S."/>
            <person name="Aduse-Opoku J."/>
            <person name="Curtis M."/>
            <person name="Wade W."/>
            <person name="Hashim A."/>
        </authorList>
    </citation>
    <scope>NUCLEOTIDE SEQUENCE [LARGE SCALE GENOMIC DNA]</scope>
    <source>
        <strain evidence="3">irhom_31</strain>
    </source>
</reference>
<dbReference type="RefSeq" id="WP_135011367.1">
    <property type="nucleotide sequence ID" value="NZ_JADGLK010000005.1"/>
</dbReference>
<dbReference type="GO" id="GO:0016020">
    <property type="term" value="C:membrane"/>
    <property type="evidence" value="ECO:0007669"/>
    <property type="project" value="InterPro"/>
</dbReference>
<dbReference type="InterPro" id="IPR003425">
    <property type="entry name" value="CCB3/YggT"/>
</dbReference>
<organism evidence="2 3">
    <name type="scientific">Rothia nasimurium</name>
    <dbReference type="NCBI Taxonomy" id="85336"/>
    <lineage>
        <taxon>Bacteria</taxon>
        <taxon>Bacillati</taxon>
        <taxon>Actinomycetota</taxon>
        <taxon>Actinomycetes</taxon>
        <taxon>Micrococcales</taxon>
        <taxon>Micrococcaceae</taxon>
        <taxon>Rothia</taxon>
    </lineage>
</organism>
<dbReference type="OrthoDB" id="3216131at2"/>
<comment type="caution">
    <text evidence="2">The sequence shown here is derived from an EMBL/GenBank/DDBJ whole genome shotgun (WGS) entry which is preliminary data.</text>
</comment>
<proteinExistence type="predicted"/>
<accession>A0A4Y9F746</accession>